<dbReference type="GO" id="GO:0016301">
    <property type="term" value="F:kinase activity"/>
    <property type="evidence" value="ECO:0007669"/>
    <property type="project" value="UniProtKB-KW"/>
</dbReference>
<evidence type="ECO:0000259" key="2">
    <source>
        <dbReference type="Pfam" id="PF18397"/>
    </source>
</evidence>
<proteinExistence type="predicted"/>
<feature type="domain" description="IKBKB scaffold dimerization" evidence="2">
    <location>
        <begin position="67"/>
        <end position="113"/>
    </location>
</feature>
<gene>
    <name evidence="3" type="ORF">AKAME5_002310500</name>
</gene>
<keyword evidence="3" id="KW-0808">Transferase</keyword>
<dbReference type="InterPro" id="IPR041185">
    <property type="entry name" value="IKBKB_SDD"/>
</dbReference>
<keyword evidence="4" id="KW-1185">Reference proteome</keyword>
<dbReference type="AlphaFoldDB" id="A0AAD3NIQ5"/>
<dbReference type="Pfam" id="PF18397">
    <property type="entry name" value="IKBKB_SDD"/>
    <property type="match status" value="1"/>
</dbReference>
<protein>
    <submittedName>
        <fullName evidence="3">Inhibitor of nuclear factor kappa-B kinase subunit beta</fullName>
    </submittedName>
</protein>
<dbReference type="EMBL" id="BRZM01000735">
    <property type="protein sequence ID" value="GLD71781.1"/>
    <property type="molecule type" value="Genomic_DNA"/>
</dbReference>
<feature type="compositionally biased region" description="Basic residues" evidence="1">
    <location>
        <begin position="21"/>
        <end position="32"/>
    </location>
</feature>
<keyword evidence="3" id="KW-0418">Kinase</keyword>
<sequence length="170" mass="20188">MWGIAKQEELEEEMMQLQRHSGCRGSRRRRGSGHCVNEPNSAVKQPTTKRSLLCDLEPCSPLWSTEKERPELFKLREKPRDQMFRRGQEVVRLVVQAVQFYERKLRDFYTQFLRQSLQQLDESLVEQSRTFESRLQSLLHDTIQESESSMEMLREWTWLNGSQSFSSDLS</sequence>
<comment type="caution">
    <text evidence="3">The sequence shown here is derived from an EMBL/GenBank/DDBJ whole genome shotgun (WGS) entry which is preliminary data.</text>
</comment>
<dbReference type="Proteomes" id="UP001279410">
    <property type="component" value="Unassembled WGS sequence"/>
</dbReference>
<reference evidence="3" key="1">
    <citation type="submission" date="2022-08" db="EMBL/GenBank/DDBJ databases">
        <title>Genome sequencing of akame (Lates japonicus).</title>
        <authorList>
            <person name="Hashiguchi Y."/>
            <person name="Takahashi H."/>
        </authorList>
    </citation>
    <scope>NUCLEOTIDE SEQUENCE</scope>
    <source>
        <strain evidence="3">Kochi</strain>
    </source>
</reference>
<accession>A0AAD3NIQ5</accession>
<evidence type="ECO:0000256" key="1">
    <source>
        <dbReference type="SAM" id="MobiDB-lite"/>
    </source>
</evidence>
<organism evidence="3 4">
    <name type="scientific">Lates japonicus</name>
    <name type="common">Japanese lates</name>
    <dbReference type="NCBI Taxonomy" id="270547"/>
    <lineage>
        <taxon>Eukaryota</taxon>
        <taxon>Metazoa</taxon>
        <taxon>Chordata</taxon>
        <taxon>Craniata</taxon>
        <taxon>Vertebrata</taxon>
        <taxon>Euteleostomi</taxon>
        <taxon>Actinopterygii</taxon>
        <taxon>Neopterygii</taxon>
        <taxon>Teleostei</taxon>
        <taxon>Neoteleostei</taxon>
        <taxon>Acanthomorphata</taxon>
        <taxon>Carangaria</taxon>
        <taxon>Carangaria incertae sedis</taxon>
        <taxon>Centropomidae</taxon>
        <taxon>Lates</taxon>
    </lineage>
</organism>
<feature type="region of interest" description="Disordered" evidence="1">
    <location>
        <begin position="19"/>
        <end position="42"/>
    </location>
</feature>
<name>A0AAD3NIQ5_LATJO</name>
<dbReference type="Gene3D" id="1.20.1270.250">
    <property type="match status" value="1"/>
</dbReference>
<evidence type="ECO:0000313" key="4">
    <source>
        <dbReference type="Proteomes" id="UP001279410"/>
    </source>
</evidence>
<dbReference type="InterPro" id="IPR046375">
    <property type="entry name" value="IKBKB_SDD_sf"/>
</dbReference>
<evidence type="ECO:0000313" key="3">
    <source>
        <dbReference type="EMBL" id="GLD71781.1"/>
    </source>
</evidence>